<proteinExistence type="predicted"/>
<feature type="compositionally biased region" description="Low complexity" evidence="1">
    <location>
        <begin position="131"/>
        <end position="140"/>
    </location>
</feature>
<feature type="region of interest" description="Disordered" evidence="1">
    <location>
        <begin position="74"/>
        <end position="156"/>
    </location>
</feature>
<sequence>MSDDDELAGELRRLFDDERLALRPLPDAGKLIAAGAKRRRVRRRRMSVAGGALGVVALVAGGFALTGGGFRHEVPSPVAQPPGIDPTLQIGPSVTMIPAPQPTSQPPAPPAAQPPPIHQPGLPSAPPPAPAHSTPPEASAQTGVKGPVIGPGGYGKLQLNSSMEQASSVGINFTPENAGGVDGGCTTYYFSGTGVPSGGSVVVSPTRGVVYINPSVPATTPEGIGAGATREQLRKTYPEATTGPNGDVVPLGNGYRYRVVVGGAEVVEHVYLDDSRQDCYE</sequence>
<dbReference type="KEGG" id="aab:A4R43_28590"/>
<keyword evidence="2" id="KW-0472">Membrane</keyword>
<organism evidence="3 4">
    <name type="scientific">Amycolatopsis albispora</name>
    <dbReference type="NCBI Taxonomy" id="1804986"/>
    <lineage>
        <taxon>Bacteria</taxon>
        <taxon>Bacillati</taxon>
        <taxon>Actinomycetota</taxon>
        <taxon>Actinomycetes</taxon>
        <taxon>Pseudonocardiales</taxon>
        <taxon>Pseudonocardiaceae</taxon>
        <taxon>Amycolatopsis</taxon>
    </lineage>
</organism>
<evidence type="ECO:0000256" key="1">
    <source>
        <dbReference type="SAM" id="MobiDB-lite"/>
    </source>
</evidence>
<keyword evidence="4" id="KW-1185">Reference proteome</keyword>
<name>A0A344LD24_9PSEU</name>
<dbReference type="Proteomes" id="UP000250434">
    <property type="component" value="Chromosome"/>
</dbReference>
<gene>
    <name evidence="3" type="ORF">A4R43_28590</name>
</gene>
<accession>A0A344LD24</accession>
<feature type="transmembrane region" description="Helical" evidence="2">
    <location>
        <begin position="47"/>
        <end position="70"/>
    </location>
</feature>
<evidence type="ECO:0000313" key="3">
    <source>
        <dbReference type="EMBL" id="AXB45948.1"/>
    </source>
</evidence>
<feature type="compositionally biased region" description="Pro residues" evidence="1">
    <location>
        <begin position="99"/>
        <end position="130"/>
    </location>
</feature>
<dbReference type="OrthoDB" id="3695075at2"/>
<dbReference type="AlphaFoldDB" id="A0A344LD24"/>
<keyword evidence="2" id="KW-0812">Transmembrane</keyword>
<dbReference type="EMBL" id="CP015163">
    <property type="protein sequence ID" value="AXB45948.1"/>
    <property type="molecule type" value="Genomic_DNA"/>
</dbReference>
<reference evidence="3 4" key="1">
    <citation type="submission" date="2016-04" db="EMBL/GenBank/DDBJ databases">
        <title>Complete genome sequence and analysis of deep-sea sediment isolate, Amycolatopsis sp. WP1.</title>
        <authorList>
            <person name="Wang H."/>
            <person name="Chen S."/>
            <person name="Wu Q."/>
        </authorList>
    </citation>
    <scope>NUCLEOTIDE SEQUENCE [LARGE SCALE GENOMIC DNA]</scope>
    <source>
        <strain evidence="3 4">WP1</strain>
    </source>
</reference>
<evidence type="ECO:0000313" key="4">
    <source>
        <dbReference type="Proteomes" id="UP000250434"/>
    </source>
</evidence>
<dbReference type="RefSeq" id="WP_113695179.1">
    <property type="nucleotide sequence ID" value="NZ_CP015163.1"/>
</dbReference>
<protein>
    <submittedName>
        <fullName evidence="3">Uncharacterized protein</fullName>
    </submittedName>
</protein>
<keyword evidence="2" id="KW-1133">Transmembrane helix</keyword>
<evidence type="ECO:0000256" key="2">
    <source>
        <dbReference type="SAM" id="Phobius"/>
    </source>
</evidence>